<evidence type="ECO:0000256" key="5">
    <source>
        <dbReference type="ARBA" id="ARBA00022989"/>
    </source>
</evidence>
<dbReference type="Pfam" id="PF06151">
    <property type="entry name" value="Trehalose_recp"/>
    <property type="match status" value="1"/>
</dbReference>
<evidence type="ECO:0000313" key="11">
    <source>
        <dbReference type="Proteomes" id="UP000504634"/>
    </source>
</evidence>
<evidence type="ECO:0000256" key="6">
    <source>
        <dbReference type="ARBA" id="ARBA00023136"/>
    </source>
</evidence>
<evidence type="ECO:0000256" key="1">
    <source>
        <dbReference type="ARBA" id="ARBA00004651"/>
    </source>
</evidence>
<comment type="similarity">
    <text evidence="2">Belongs to the insect chemoreceptor superfamily. Gustatory receptor (GR) family. Gr5a subfamily.</text>
</comment>
<feature type="transmembrane region" description="Helical" evidence="10">
    <location>
        <begin position="342"/>
        <end position="366"/>
    </location>
</feature>
<keyword evidence="11" id="KW-1185">Reference proteome</keyword>
<dbReference type="CTD" id="38098"/>
<keyword evidence="5 10" id="KW-1133">Transmembrane helix</keyword>
<dbReference type="GO" id="GO:0033041">
    <property type="term" value="F:sweet taste receptor activity"/>
    <property type="evidence" value="ECO:0007669"/>
    <property type="project" value="TreeGrafter"/>
</dbReference>
<dbReference type="AlphaFoldDB" id="A0A6J2T5L0"/>
<feature type="transmembrane region" description="Helical" evidence="10">
    <location>
        <begin position="415"/>
        <end position="433"/>
    </location>
</feature>
<dbReference type="InterPro" id="IPR009318">
    <property type="entry name" value="Gustatory_rcpt"/>
</dbReference>
<sequence>MFSISARKFFRRDANILRRLKARRQTQRKRWATRVRFAKGDRDLEHLDTFHRAIRPYLCLAQVFGLMPLANIRSSDPQVLQFRVCSAGFFCTALFLLLGSFKTWHVAMSLFEVGFTAKNMVVLIFFTSNMITCLNFVSFARRWTRIIVPWTCLDIMMLFPPYVQSKYTLRYKLRILGFCLGCLALVEHCLFYASRYYNYRMHILHCRPIGTQASFDSFMHTEFGDIFGVVHFKIFYVLFTLIFTGCFNFIWNFMDLFIMMISLGLAQRFQQFGARVSALMGRYVPDALWSDIRQDHIRLCELIELVDNNLANIILVSCLNNMYFICNQLLSIFTKLRYPINYIYFWYSLLFLLGRTTSVFLCASRIHDASLLPLQAVHMVPSEYWTEEVQRFMQQLSSEFVGLSGHRLFYLTRRSFFGLMATLITYEFMLLQLDAKNRKMALPDLCA</sequence>
<evidence type="ECO:0000256" key="9">
    <source>
        <dbReference type="PIRNR" id="PIRNR038981"/>
    </source>
</evidence>
<feature type="transmembrane region" description="Helical" evidence="10">
    <location>
        <begin position="146"/>
        <end position="163"/>
    </location>
</feature>
<keyword evidence="3" id="KW-1003">Cell membrane</keyword>
<feature type="transmembrane region" description="Helical" evidence="10">
    <location>
        <begin position="84"/>
        <end position="101"/>
    </location>
</feature>
<evidence type="ECO:0000313" key="12">
    <source>
        <dbReference type="RefSeq" id="XP_030372206.1"/>
    </source>
</evidence>
<dbReference type="RefSeq" id="XP_030372206.1">
    <property type="nucleotide sequence ID" value="XM_030516346.1"/>
</dbReference>
<protein>
    <recommendedName>
        <fullName evidence="9">Gustatory receptor</fullName>
    </recommendedName>
</protein>
<proteinExistence type="inferred from homology"/>
<dbReference type="GO" id="GO:0007165">
    <property type="term" value="P:signal transduction"/>
    <property type="evidence" value="ECO:0007669"/>
    <property type="project" value="UniProtKB-KW"/>
</dbReference>
<accession>A0A6J2T5L0</accession>
<keyword evidence="8 9" id="KW-0807">Transducer</keyword>
<feature type="transmembrane region" description="Helical" evidence="10">
    <location>
        <begin position="175"/>
        <end position="193"/>
    </location>
</feature>
<keyword evidence="6 10" id="KW-0472">Membrane</keyword>
<keyword evidence="4 10" id="KW-0812">Transmembrane</keyword>
<dbReference type="Proteomes" id="UP000504634">
    <property type="component" value="Unplaced"/>
</dbReference>
<feature type="transmembrane region" description="Helical" evidence="10">
    <location>
        <begin position="121"/>
        <end position="139"/>
    </location>
</feature>
<feature type="transmembrane region" description="Helical" evidence="10">
    <location>
        <begin position="310"/>
        <end position="330"/>
    </location>
</feature>
<evidence type="ECO:0000256" key="4">
    <source>
        <dbReference type="ARBA" id="ARBA00022692"/>
    </source>
</evidence>
<keyword evidence="7 9" id="KW-0675">Receptor</keyword>
<dbReference type="OrthoDB" id="5800391at2759"/>
<feature type="transmembrane region" description="Helical" evidence="10">
    <location>
        <begin position="234"/>
        <end position="254"/>
    </location>
</feature>
<dbReference type="PANTHER" id="PTHR21421:SF34">
    <property type="entry name" value="GUSTATORY RECEPTOR FOR SUGAR TASTE 61A-RELATED"/>
    <property type="match status" value="1"/>
</dbReference>
<evidence type="ECO:0000256" key="2">
    <source>
        <dbReference type="ARBA" id="ARBA00005327"/>
    </source>
</evidence>
<organism evidence="11 12">
    <name type="scientific">Drosophila lebanonensis</name>
    <name type="common">Fruit fly</name>
    <name type="synonym">Scaptodrosophila lebanonensis</name>
    <dbReference type="NCBI Taxonomy" id="7225"/>
    <lineage>
        <taxon>Eukaryota</taxon>
        <taxon>Metazoa</taxon>
        <taxon>Ecdysozoa</taxon>
        <taxon>Arthropoda</taxon>
        <taxon>Hexapoda</taxon>
        <taxon>Insecta</taxon>
        <taxon>Pterygota</taxon>
        <taxon>Neoptera</taxon>
        <taxon>Endopterygota</taxon>
        <taxon>Diptera</taxon>
        <taxon>Brachycera</taxon>
        <taxon>Muscomorpha</taxon>
        <taxon>Ephydroidea</taxon>
        <taxon>Drosophilidae</taxon>
        <taxon>Scaptodrosophila</taxon>
    </lineage>
</organism>
<dbReference type="GeneID" id="115622412"/>
<comment type="function">
    <text evidence="9">Plays a role in the sugar gustatory response.</text>
</comment>
<dbReference type="PIRSF" id="PIRSF038981">
    <property type="entry name" value="GRP"/>
    <property type="match status" value="1"/>
</dbReference>
<evidence type="ECO:0000256" key="10">
    <source>
        <dbReference type="SAM" id="Phobius"/>
    </source>
</evidence>
<gene>
    <name evidence="12" type="primary">LOC115622412</name>
</gene>
<name>A0A6J2T5L0_DROLE</name>
<evidence type="ECO:0000256" key="3">
    <source>
        <dbReference type="ARBA" id="ARBA00022475"/>
    </source>
</evidence>
<evidence type="ECO:0000256" key="7">
    <source>
        <dbReference type="ARBA" id="ARBA00023170"/>
    </source>
</evidence>
<evidence type="ECO:0000256" key="8">
    <source>
        <dbReference type="ARBA" id="ARBA00023224"/>
    </source>
</evidence>
<dbReference type="GO" id="GO:0005886">
    <property type="term" value="C:plasma membrane"/>
    <property type="evidence" value="ECO:0007669"/>
    <property type="project" value="UniProtKB-SubCell"/>
</dbReference>
<reference evidence="12" key="1">
    <citation type="submission" date="2025-08" db="UniProtKB">
        <authorList>
            <consortium name="RefSeq"/>
        </authorList>
    </citation>
    <scope>IDENTIFICATION</scope>
    <source>
        <strain evidence="12">11010-0011.00</strain>
        <tissue evidence="12">Whole body</tissue>
    </source>
</reference>
<dbReference type="PANTHER" id="PTHR21421">
    <property type="entry name" value="GUSTATORY RECEPTOR"/>
    <property type="match status" value="1"/>
</dbReference>
<comment type="subcellular location">
    <subcellularLocation>
        <location evidence="1">Cell membrane</location>
        <topology evidence="1">Multi-pass membrane protein</topology>
    </subcellularLocation>
</comment>